<accession>A0ABW8A287</accession>
<dbReference type="Proteomes" id="UP001612928">
    <property type="component" value="Unassembled WGS sequence"/>
</dbReference>
<organism evidence="2 3">
    <name type="scientific">Nonomuraea indica</name>
    <dbReference type="NCBI Taxonomy" id="1581193"/>
    <lineage>
        <taxon>Bacteria</taxon>
        <taxon>Bacillati</taxon>
        <taxon>Actinomycetota</taxon>
        <taxon>Actinomycetes</taxon>
        <taxon>Streptosporangiales</taxon>
        <taxon>Streptosporangiaceae</taxon>
        <taxon>Nonomuraea</taxon>
    </lineage>
</organism>
<dbReference type="EMBL" id="JBITMB010000003">
    <property type="protein sequence ID" value="MFI7440886.1"/>
    <property type="molecule type" value="Genomic_DNA"/>
</dbReference>
<name>A0ABW8A287_9ACTN</name>
<sequence>METARKATTAGALGALLDRSLVQMAEAAADARTFDRATIHTVSDVWDNNTFPLFRALAARTRWGRDRRARAALEWMAALGAGRRTWMVEQSAIAGYPMDALLPPSREADNGYRDSRGVVRAPTESLTTEVAAGIGVDYDLATAEVRSLLLERVSTRLTGVLVVAARRRYTSERPADEGAELRLWLDEVTETQFDSHDSSGIALGFEAGQVAIGVGQHGILRGSGVTVHPDDRSWHLSAAGRLFDARTPAGPRPSPEMPPPRWQEPLNDGPLVAATILRDAMWTIRMVRYARHAGEILVRPLCMAFAGAGKSVLAASTYMRASRREEAFRRLVEDWVRKGGADLAPWFAVCLRALAGEVSGTTREWVTSVIPQPEQDSEVQEGAASGLPAEAELRLVKYVAAHTRYERPNAGSVLVQLAVPPRPQAGQDERWNLCGWEATSPHHFQLSGTVFHGATNPELTGAPGVVPSLSLNRGGLTVSADEVGKCS</sequence>
<protein>
    <submittedName>
        <fullName evidence="2">Uncharacterized protein</fullName>
    </submittedName>
</protein>
<comment type="caution">
    <text evidence="2">The sequence shown here is derived from an EMBL/GenBank/DDBJ whole genome shotgun (WGS) entry which is preliminary data.</text>
</comment>
<feature type="compositionally biased region" description="Pro residues" evidence="1">
    <location>
        <begin position="250"/>
        <end position="262"/>
    </location>
</feature>
<evidence type="ECO:0000313" key="2">
    <source>
        <dbReference type="EMBL" id="MFI7440886.1"/>
    </source>
</evidence>
<proteinExistence type="predicted"/>
<keyword evidence="3" id="KW-1185">Reference proteome</keyword>
<reference evidence="2 3" key="1">
    <citation type="submission" date="2024-10" db="EMBL/GenBank/DDBJ databases">
        <title>The Natural Products Discovery Center: Release of the First 8490 Sequenced Strains for Exploring Actinobacteria Biosynthetic Diversity.</title>
        <authorList>
            <person name="Kalkreuter E."/>
            <person name="Kautsar S.A."/>
            <person name="Yang D."/>
            <person name="Bader C.D."/>
            <person name="Teijaro C.N."/>
            <person name="Fluegel L."/>
            <person name="Davis C.M."/>
            <person name="Simpson J.R."/>
            <person name="Lauterbach L."/>
            <person name="Steele A.D."/>
            <person name="Gui C."/>
            <person name="Meng S."/>
            <person name="Li G."/>
            <person name="Viehrig K."/>
            <person name="Ye F."/>
            <person name="Su P."/>
            <person name="Kiefer A.F."/>
            <person name="Nichols A."/>
            <person name="Cepeda A.J."/>
            <person name="Yan W."/>
            <person name="Fan B."/>
            <person name="Jiang Y."/>
            <person name="Adhikari A."/>
            <person name="Zheng C.-J."/>
            <person name="Schuster L."/>
            <person name="Cowan T.M."/>
            <person name="Smanski M.J."/>
            <person name="Chevrette M.G."/>
            <person name="De Carvalho L.P.S."/>
            <person name="Shen B."/>
        </authorList>
    </citation>
    <scope>NUCLEOTIDE SEQUENCE [LARGE SCALE GENOMIC DNA]</scope>
    <source>
        <strain evidence="2 3">NPDC049503</strain>
    </source>
</reference>
<evidence type="ECO:0000256" key="1">
    <source>
        <dbReference type="SAM" id="MobiDB-lite"/>
    </source>
</evidence>
<gene>
    <name evidence="2" type="ORF">ACIBP5_13115</name>
</gene>
<feature type="region of interest" description="Disordered" evidence="1">
    <location>
        <begin position="245"/>
        <end position="265"/>
    </location>
</feature>
<evidence type="ECO:0000313" key="3">
    <source>
        <dbReference type="Proteomes" id="UP001612928"/>
    </source>
</evidence>
<dbReference type="RefSeq" id="WP_397020676.1">
    <property type="nucleotide sequence ID" value="NZ_JBITMB010000003.1"/>
</dbReference>